<proteinExistence type="predicted"/>
<organism evidence="2 3">
    <name type="scientific">Aureobasidium melanogenum (strain CBS 110374)</name>
    <name type="common">Aureobasidium pullulans var. melanogenum</name>
    <dbReference type="NCBI Taxonomy" id="1043003"/>
    <lineage>
        <taxon>Eukaryota</taxon>
        <taxon>Fungi</taxon>
        <taxon>Dikarya</taxon>
        <taxon>Ascomycota</taxon>
        <taxon>Pezizomycotina</taxon>
        <taxon>Dothideomycetes</taxon>
        <taxon>Dothideomycetidae</taxon>
        <taxon>Dothideales</taxon>
        <taxon>Saccotheciaceae</taxon>
        <taxon>Aureobasidium</taxon>
    </lineage>
</organism>
<dbReference type="Proteomes" id="UP000030672">
    <property type="component" value="Unassembled WGS sequence"/>
</dbReference>
<evidence type="ECO:0000313" key="2">
    <source>
        <dbReference type="EMBL" id="KEQ66253.1"/>
    </source>
</evidence>
<dbReference type="AlphaFoldDB" id="A0A074W0D1"/>
<name>A0A074W0D1_AURM1</name>
<feature type="region of interest" description="Disordered" evidence="1">
    <location>
        <begin position="230"/>
        <end position="262"/>
    </location>
</feature>
<dbReference type="RefSeq" id="XP_040883276.1">
    <property type="nucleotide sequence ID" value="XM_041024087.1"/>
</dbReference>
<gene>
    <name evidence="2" type="ORF">M437DRAFT_62475</name>
</gene>
<dbReference type="EMBL" id="KL584825">
    <property type="protein sequence ID" value="KEQ66253.1"/>
    <property type="molecule type" value="Genomic_DNA"/>
</dbReference>
<reference evidence="2 3" key="1">
    <citation type="journal article" date="2014" name="BMC Genomics">
        <title>Genome sequencing of four Aureobasidium pullulans varieties: biotechnological potential, stress tolerance, and description of new species.</title>
        <authorList>
            <person name="Gostin Ar C."/>
            <person name="Ohm R.A."/>
            <person name="Kogej T."/>
            <person name="Sonjak S."/>
            <person name="Turk M."/>
            <person name="Zajc J."/>
            <person name="Zalar P."/>
            <person name="Grube M."/>
            <person name="Sun H."/>
            <person name="Han J."/>
            <person name="Sharma A."/>
            <person name="Chiniquy J."/>
            <person name="Ngan C.Y."/>
            <person name="Lipzen A."/>
            <person name="Barry K."/>
            <person name="Grigoriev I.V."/>
            <person name="Gunde-Cimerman N."/>
        </authorList>
    </citation>
    <scope>NUCLEOTIDE SEQUENCE [LARGE SCALE GENOMIC DNA]</scope>
    <source>
        <strain evidence="2 3">CBS 110374</strain>
    </source>
</reference>
<evidence type="ECO:0000256" key="1">
    <source>
        <dbReference type="SAM" id="MobiDB-lite"/>
    </source>
</evidence>
<dbReference type="GeneID" id="63917460"/>
<dbReference type="HOGENOM" id="CLU_743904_0_0_1"/>
<sequence length="372" mass="42864">MTSSSSLNEVQTPEVHANALQVAKPKLSRRALKYETVFLVYKGYLKLQADAQDDNLENLTRLCLRFNWVPSIDTVNWLILEANLIDEKHCLNFAVYPFMQEFKFLMGATHGTKQPRLFVGILRFHQGQTEVWAGWPKIARDTNSTTTARTELYDSPEAMDEDGQAAPVLDLSPEWRRRIKWDEPLEKLFRMSEILRREGNLSKAAQVQDAILLSVAKVVIRFPGLLRASPNPNERRGHISTDTFEFSQRPFDDREPESPDSPFLEAYRKLNYGPDPAKSVHRCHPPDSKKFKPDVKAFEIRAGNKSVPYWAPKSKIKWASESVTKNNKRKLVDFDFDDDIKVVSESDTEVDLSAWRSERHNNDNLDRPDEVF</sequence>
<evidence type="ECO:0000313" key="3">
    <source>
        <dbReference type="Proteomes" id="UP000030672"/>
    </source>
</evidence>
<accession>A0A074W0D1</accession>
<keyword evidence="3" id="KW-1185">Reference proteome</keyword>
<protein>
    <submittedName>
        <fullName evidence="2">Uncharacterized protein</fullName>
    </submittedName>
</protein>